<dbReference type="GO" id="GO:0071949">
    <property type="term" value="F:FAD binding"/>
    <property type="evidence" value="ECO:0007669"/>
    <property type="project" value="InterPro"/>
</dbReference>
<keyword evidence="3" id="KW-0274">FAD</keyword>
<evidence type="ECO:0000313" key="6">
    <source>
        <dbReference type="Proteomes" id="UP000501237"/>
    </source>
</evidence>
<organism evidence="5 6">
    <name type="scientific">Metapseudomonas otitidis</name>
    <dbReference type="NCBI Taxonomy" id="319939"/>
    <lineage>
        <taxon>Bacteria</taxon>
        <taxon>Pseudomonadati</taxon>
        <taxon>Pseudomonadota</taxon>
        <taxon>Gammaproteobacteria</taxon>
        <taxon>Pseudomonadales</taxon>
        <taxon>Pseudomonadaceae</taxon>
        <taxon>Metapseudomonas</taxon>
    </lineage>
</organism>
<comment type="cofactor">
    <cofactor evidence="1">
        <name>FAD</name>
        <dbReference type="ChEBI" id="CHEBI:57692"/>
    </cofactor>
</comment>
<dbReference type="Gene3D" id="3.50.50.60">
    <property type="entry name" value="FAD/NAD(P)-binding domain"/>
    <property type="match status" value="1"/>
</dbReference>
<dbReference type="GeneID" id="57396318"/>
<dbReference type="Gene3D" id="3.40.30.120">
    <property type="match status" value="1"/>
</dbReference>
<evidence type="ECO:0000259" key="4">
    <source>
        <dbReference type="Pfam" id="PF01494"/>
    </source>
</evidence>
<proteinExistence type="predicted"/>
<evidence type="ECO:0000313" key="5">
    <source>
        <dbReference type="EMBL" id="BCA27127.1"/>
    </source>
</evidence>
<dbReference type="Gene3D" id="3.30.9.10">
    <property type="entry name" value="D-Amino Acid Oxidase, subunit A, domain 2"/>
    <property type="match status" value="1"/>
</dbReference>
<dbReference type="EMBL" id="AP022642">
    <property type="protein sequence ID" value="BCA27127.1"/>
    <property type="molecule type" value="Genomic_DNA"/>
</dbReference>
<dbReference type="InterPro" id="IPR002938">
    <property type="entry name" value="FAD-bd"/>
</dbReference>
<dbReference type="InterPro" id="IPR050641">
    <property type="entry name" value="RIFMO-like"/>
</dbReference>
<dbReference type="InterPro" id="IPR036188">
    <property type="entry name" value="FAD/NAD-bd_sf"/>
</dbReference>
<dbReference type="Proteomes" id="UP000501237">
    <property type="component" value="Chromosome"/>
</dbReference>
<dbReference type="RefSeq" id="WP_172432737.1">
    <property type="nucleotide sequence ID" value="NZ_AP022642.1"/>
</dbReference>
<dbReference type="Pfam" id="PF21274">
    <property type="entry name" value="Rng_hyd_C"/>
    <property type="match status" value="1"/>
</dbReference>
<dbReference type="NCBIfam" id="NF004780">
    <property type="entry name" value="PRK06126.1"/>
    <property type="match status" value="1"/>
</dbReference>
<dbReference type="KEGG" id="poj:PtoMrB4_11040"/>
<evidence type="ECO:0000256" key="1">
    <source>
        <dbReference type="ARBA" id="ARBA00001974"/>
    </source>
</evidence>
<name>A0A679GK75_9GAMM</name>
<accession>A0A679GK75</accession>
<gene>
    <name evidence="5" type="ORF">PtoMrB4_11040</name>
</gene>
<sequence length="576" mass="62903">MHDTHALKAPVAIVGGGPVGMMLALFLDRHGVPVVLFNSERTTRWHPKGNTHNARTMEHYRRLGLSDGIRRLGLPADHPRDVAYFTRLNGWELARLDMPAERERLQAARQAPDTDQVPEPLLRANQMYVERFLLDHLRTRPGIQLRFGWRVDDFQQDADGVSLHAVDSAGQAADEHWRADYLVGCDGGHSFVRRRLGIGYIGPDGSTGGFLSGRMFSSHVRIPDLHRRLLPDRKAWMYNVVAPEGRMLLISLDGADEFLLMTQARSHDEMPQDDAVIRAIQRGIGEPVEVSVLAHAVWHGGLALVAERFADRRVLLAGDATHLFSPTGGFGMNTGIDGAANLAWKLAAAVQGWAGDGLLATYELERRPVTLRNTHAARRLTQRVGQVDVPAEVEDPGPAGQQARARLGEALQQFRGQFASLGVELGARYDGSPILWPDDGTPPEDDPLLYRPSTLPGGRLPHLWIADGSTGRCSVFDRLGVGFTLLRNGPQAPEATRLVEAARARGIPLEVVDLPATAFTFYAVQLLLVRPDQHIGWRGDALPEDAGALLDRLVGQGVAGIQTPGPVLGCVFSAVG</sequence>
<dbReference type="Pfam" id="PF01494">
    <property type="entry name" value="FAD_binding_3"/>
    <property type="match status" value="1"/>
</dbReference>
<dbReference type="SUPFAM" id="SSF51905">
    <property type="entry name" value="FAD/NAD(P)-binding domain"/>
    <property type="match status" value="1"/>
</dbReference>
<dbReference type="PANTHER" id="PTHR43004">
    <property type="entry name" value="TRK SYSTEM POTASSIUM UPTAKE PROTEIN"/>
    <property type="match status" value="1"/>
</dbReference>
<dbReference type="AlphaFoldDB" id="A0A679GK75"/>
<keyword evidence="2" id="KW-0285">Flavoprotein</keyword>
<evidence type="ECO:0000256" key="3">
    <source>
        <dbReference type="ARBA" id="ARBA00022827"/>
    </source>
</evidence>
<dbReference type="PANTHER" id="PTHR43004:SF19">
    <property type="entry name" value="BINDING MONOOXYGENASE, PUTATIVE (JCVI)-RELATED"/>
    <property type="match status" value="1"/>
</dbReference>
<evidence type="ECO:0000256" key="2">
    <source>
        <dbReference type="ARBA" id="ARBA00022630"/>
    </source>
</evidence>
<protein>
    <recommendedName>
        <fullName evidence="4">FAD-binding domain-containing protein</fullName>
    </recommendedName>
</protein>
<reference evidence="5 6" key="1">
    <citation type="journal article" date="2020" name="Microbiol. Resour. Announc.">
        <title>Complete genome sequence of Pseudomonas otitidis strain MrB4, isolated from Lake Biwa in Japan.</title>
        <authorList>
            <person name="Miyazaki K."/>
            <person name="Hase E."/>
            <person name="Maruya T."/>
        </authorList>
    </citation>
    <scope>NUCLEOTIDE SEQUENCE [LARGE SCALE GENOMIC DNA]</scope>
    <source>
        <strain evidence="5 6">MrB4</strain>
    </source>
</reference>
<dbReference type="GO" id="GO:0016709">
    <property type="term" value="F:oxidoreductase activity, acting on paired donors, with incorporation or reduction of molecular oxygen, NAD(P)H as one donor, and incorporation of one atom of oxygen"/>
    <property type="evidence" value="ECO:0007669"/>
    <property type="project" value="UniProtKB-ARBA"/>
</dbReference>
<dbReference type="PRINTS" id="PR00420">
    <property type="entry name" value="RNGMNOXGNASE"/>
</dbReference>
<feature type="domain" description="FAD-binding" evidence="4">
    <location>
        <begin position="9"/>
        <end position="373"/>
    </location>
</feature>